<dbReference type="InParanoid" id="A0A0C2W8J7"/>
<dbReference type="HOGENOM" id="CLU_1749142_0_0_1"/>
<dbReference type="Proteomes" id="UP000054549">
    <property type="component" value="Unassembled WGS sequence"/>
</dbReference>
<evidence type="ECO:0000313" key="2">
    <source>
        <dbReference type="Proteomes" id="UP000054549"/>
    </source>
</evidence>
<gene>
    <name evidence="1" type="ORF">M378DRAFT_381824</name>
</gene>
<protein>
    <submittedName>
        <fullName evidence="1">Uncharacterized protein</fullName>
    </submittedName>
</protein>
<dbReference type="EMBL" id="KN818367">
    <property type="protein sequence ID" value="KIL57492.1"/>
    <property type="molecule type" value="Genomic_DNA"/>
</dbReference>
<keyword evidence="2" id="KW-1185">Reference proteome</keyword>
<name>A0A0C2W8J7_AMAMK</name>
<proteinExistence type="predicted"/>
<evidence type="ECO:0000313" key="1">
    <source>
        <dbReference type="EMBL" id="KIL57492.1"/>
    </source>
</evidence>
<reference evidence="1 2" key="1">
    <citation type="submission" date="2014-04" db="EMBL/GenBank/DDBJ databases">
        <title>Evolutionary Origins and Diversification of the Mycorrhizal Mutualists.</title>
        <authorList>
            <consortium name="DOE Joint Genome Institute"/>
            <consortium name="Mycorrhizal Genomics Consortium"/>
            <person name="Kohler A."/>
            <person name="Kuo A."/>
            <person name="Nagy L.G."/>
            <person name="Floudas D."/>
            <person name="Copeland A."/>
            <person name="Barry K.W."/>
            <person name="Cichocki N."/>
            <person name="Veneault-Fourrey C."/>
            <person name="LaButti K."/>
            <person name="Lindquist E.A."/>
            <person name="Lipzen A."/>
            <person name="Lundell T."/>
            <person name="Morin E."/>
            <person name="Murat C."/>
            <person name="Riley R."/>
            <person name="Ohm R."/>
            <person name="Sun H."/>
            <person name="Tunlid A."/>
            <person name="Henrissat B."/>
            <person name="Grigoriev I.V."/>
            <person name="Hibbett D.S."/>
            <person name="Martin F."/>
        </authorList>
    </citation>
    <scope>NUCLEOTIDE SEQUENCE [LARGE SCALE GENOMIC DNA]</scope>
    <source>
        <strain evidence="1 2">Koide BX008</strain>
    </source>
</reference>
<dbReference type="AlphaFoldDB" id="A0A0C2W8J7"/>
<sequence length="149" mass="17280">MRIDASSLFKSFRHESGRICTSNIQGMGVYIGRQSDRPSVCFKFIFCRCLRSCNRSNIRPFAFQFLSRLFISQTSFFDFRKCYFKGTWGTGVTPEPYSSCLMRQIFKHVFHTQAKPLLVRQRNGARGRRGLLADDSHHVNLRVEGLLDL</sequence>
<organism evidence="1 2">
    <name type="scientific">Amanita muscaria (strain Koide BX008)</name>
    <dbReference type="NCBI Taxonomy" id="946122"/>
    <lineage>
        <taxon>Eukaryota</taxon>
        <taxon>Fungi</taxon>
        <taxon>Dikarya</taxon>
        <taxon>Basidiomycota</taxon>
        <taxon>Agaricomycotina</taxon>
        <taxon>Agaricomycetes</taxon>
        <taxon>Agaricomycetidae</taxon>
        <taxon>Agaricales</taxon>
        <taxon>Pluteineae</taxon>
        <taxon>Amanitaceae</taxon>
        <taxon>Amanita</taxon>
    </lineage>
</organism>
<accession>A0A0C2W8J7</accession>